<keyword evidence="7" id="KW-1185">Reference proteome</keyword>
<evidence type="ECO:0000313" key="7">
    <source>
        <dbReference type="Proteomes" id="UP000054477"/>
    </source>
</evidence>
<dbReference type="GO" id="GO:0017118">
    <property type="term" value="F:lipoyltransferase activity"/>
    <property type="evidence" value="ECO:0007669"/>
    <property type="project" value="TreeGrafter"/>
</dbReference>
<feature type="domain" description="BPL/LPL catalytic" evidence="5">
    <location>
        <begin position="60"/>
        <end position="246"/>
    </location>
</feature>
<reference evidence="7" key="2">
    <citation type="submission" date="2015-01" db="EMBL/GenBank/DDBJ databases">
        <title>Evolutionary Origins and Diversification of the Mycorrhizal Mutualists.</title>
        <authorList>
            <consortium name="DOE Joint Genome Institute"/>
            <consortium name="Mycorrhizal Genomics Consortium"/>
            <person name="Kohler A."/>
            <person name="Kuo A."/>
            <person name="Nagy L.G."/>
            <person name="Floudas D."/>
            <person name="Copeland A."/>
            <person name="Barry K.W."/>
            <person name="Cichocki N."/>
            <person name="Veneault-Fourrey C."/>
            <person name="LaButti K."/>
            <person name="Lindquist E.A."/>
            <person name="Lipzen A."/>
            <person name="Lundell T."/>
            <person name="Morin E."/>
            <person name="Murat C."/>
            <person name="Riley R."/>
            <person name="Ohm R."/>
            <person name="Sun H."/>
            <person name="Tunlid A."/>
            <person name="Henrissat B."/>
            <person name="Grigoriev I.V."/>
            <person name="Hibbett D.S."/>
            <person name="Martin F."/>
        </authorList>
    </citation>
    <scope>NUCLEOTIDE SEQUENCE [LARGE SCALE GENOMIC DNA]</scope>
    <source>
        <strain evidence="7">LaAM-08-1</strain>
    </source>
</reference>
<protein>
    <recommendedName>
        <fullName evidence="4">Putative lipoate-protein ligase A</fullName>
    </recommendedName>
</protein>
<dbReference type="InterPro" id="IPR004143">
    <property type="entry name" value="BPL_LPL_catalytic"/>
</dbReference>
<gene>
    <name evidence="6" type="ORF">K443DRAFT_670995</name>
</gene>
<dbReference type="UniPathway" id="UPA00537">
    <property type="reaction ID" value="UER00595"/>
</dbReference>
<dbReference type="PANTHER" id="PTHR12561">
    <property type="entry name" value="LIPOATE-PROTEIN LIGASE"/>
    <property type="match status" value="1"/>
</dbReference>
<organism evidence="6 7">
    <name type="scientific">Laccaria amethystina LaAM-08-1</name>
    <dbReference type="NCBI Taxonomy" id="1095629"/>
    <lineage>
        <taxon>Eukaryota</taxon>
        <taxon>Fungi</taxon>
        <taxon>Dikarya</taxon>
        <taxon>Basidiomycota</taxon>
        <taxon>Agaricomycotina</taxon>
        <taxon>Agaricomycetes</taxon>
        <taxon>Agaricomycetidae</taxon>
        <taxon>Agaricales</taxon>
        <taxon>Agaricineae</taxon>
        <taxon>Hydnangiaceae</taxon>
        <taxon>Laccaria</taxon>
    </lineage>
</organism>
<dbReference type="InterPro" id="IPR045864">
    <property type="entry name" value="aa-tRNA-synth_II/BPL/LPL"/>
</dbReference>
<dbReference type="SUPFAM" id="SSF55681">
    <property type="entry name" value="Class II aaRS and biotin synthetases"/>
    <property type="match status" value="1"/>
</dbReference>
<dbReference type="NCBIfam" id="TIGR00545">
    <property type="entry name" value="lipoyltrans"/>
    <property type="match status" value="1"/>
</dbReference>
<evidence type="ECO:0000256" key="1">
    <source>
        <dbReference type="ARBA" id="ARBA00003253"/>
    </source>
</evidence>
<dbReference type="Pfam" id="PF21948">
    <property type="entry name" value="LplA-B_cat"/>
    <property type="match status" value="1"/>
</dbReference>
<feature type="non-terminal residue" evidence="6">
    <location>
        <position position="365"/>
    </location>
</feature>
<dbReference type="CDD" id="cd16443">
    <property type="entry name" value="LplA"/>
    <property type="match status" value="1"/>
</dbReference>
<dbReference type="AlphaFoldDB" id="A0A0C9XZN5"/>
<dbReference type="InterPro" id="IPR004562">
    <property type="entry name" value="LipoylTrfase_LipoateP_Ligase"/>
</dbReference>
<name>A0A0C9XZN5_9AGAR</name>
<evidence type="ECO:0000259" key="5">
    <source>
        <dbReference type="PROSITE" id="PS51733"/>
    </source>
</evidence>
<evidence type="ECO:0000313" key="6">
    <source>
        <dbReference type="EMBL" id="KIK10376.1"/>
    </source>
</evidence>
<evidence type="ECO:0000256" key="2">
    <source>
        <dbReference type="ARBA" id="ARBA00005085"/>
    </source>
</evidence>
<dbReference type="GO" id="GO:0005739">
    <property type="term" value="C:mitochondrion"/>
    <property type="evidence" value="ECO:0007669"/>
    <property type="project" value="TreeGrafter"/>
</dbReference>
<dbReference type="EMBL" id="KN838536">
    <property type="protein sequence ID" value="KIK10376.1"/>
    <property type="molecule type" value="Genomic_DNA"/>
</dbReference>
<dbReference type="STRING" id="1095629.A0A0C9XZN5"/>
<comment type="similarity">
    <text evidence="3">Belongs to the LplA family.</text>
</comment>
<dbReference type="HOGENOM" id="CLU_022986_3_1_1"/>
<dbReference type="PANTHER" id="PTHR12561:SF3">
    <property type="entry name" value="LIPOYLTRANSFERASE 1, MITOCHONDRIAL"/>
    <property type="match status" value="1"/>
</dbReference>
<dbReference type="Gene3D" id="3.30.930.10">
    <property type="entry name" value="Bira Bifunctional Protein, Domain 2"/>
    <property type="match status" value="1"/>
</dbReference>
<accession>A0A0C9XZN5</accession>
<evidence type="ECO:0000256" key="3">
    <source>
        <dbReference type="ARBA" id="ARBA00008242"/>
    </source>
</evidence>
<sequence>MSTLLRFRPLTARSSVRPFTLNTHHQPDSAVSAQHAIYISNSTNPYFNLTLEDWLFRHKSPSDPLLLIYRDEPCVVIGRNQNPWKEVNFDALRWHPGVPFIRRRSGGGTVYHDLGNTNFSIHLPRTSFDRHLTAQIVLRAVRALGVATAALNERNDICVGADKVSGSAYKIVNKRAYHHGTMLISTRLDTLGDLLRPKDKDSMITRGVASVRSPVCNLQQYDTNITHEAFTAAVVNEFRKEYGVNEQPCIIHDTDDVKNVEYIRKGMAELPTWDWAYGQTPGFTHTINRAFPWGDVSAEIRAKHGVILDCSIKAVTSTSHGAVLEAFGQSFYIGKRYGFVENDEGAVNEVKQIADVKVWLRGAMS</sequence>
<dbReference type="Proteomes" id="UP000054477">
    <property type="component" value="Unassembled WGS sequence"/>
</dbReference>
<dbReference type="OrthoDB" id="201621at2759"/>
<comment type="pathway">
    <text evidence="2">Protein modification; protein lipoylation via exogenous pathway; protein N(6)-(lipoyl)lysine from lipoate: step 2/2.</text>
</comment>
<dbReference type="PROSITE" id="PS51733">
    <property type="entry name" value="BPL_LPL_CATALYTIC"/>
    <property type="match status" value="1"/>
</dbReference>
<dbReference type="Gene3D" id="3.30.390.50">
    <property type="entry name" value="CO dehydrogenase flavoprotein, C-terminal domain"/>
    <property type="match status" value="1"/>
</dbReference>
<dbReference type="GO" id="GO:0009249">
    <property type="term" value="P:protein lipoylation"/>
    <property type="evidence" value="ECO:0007669"/>
    <property type="project" value="InterPro"/>
</dbReference>
<proteinExistence type="inferred from homology"/>
<reference evidence="6 7" key="1">
    <citation type="submission" date="2014-04" db="EMBL/GenBank/DDBJ databases">
        <authorList>
            <consortium name="DOE Joint Genome Institute"/>
            <person name="Kuo A."/>
            <person name="Kohler A."/>
            <person name="Nagy L.G."/>
            <person name="Floudas D."/>
            <person name="Copeland A."/>
            <person name="Barry K.W."/>
            <person name="Cichocki N."/>
            <person name="Veneault-Fourrey C."/>
            <person name="LaButti K."/>
            <person name="Lindquist E.A."/>
            <person name="Lipzen A."/>
            <person name="Lundell T."/>
            <person name="Morin E."/>
            <person name="Murat C."/>
            <person name="Sun H."/>
            <person name="Tunlid A."/>
            <person name="Henrissat B."/>
            <person name="Grigoriev I.V."/>
            <person name="Hibbett D.S."/>
            <person name="Martin F."/>
            <person name="Nordberg H.P."/>
            <person name="Cantor M.N."/>
            <person name="Hua S.X."/>
        </authorList>
    </citation>
    <scope>NUCLEOTIDE SEQUENCE [LARGE SCALE GENOMIC DNA]</scope>
    <source>
        <strain evidence="6 7">LaAM-08-1</strain>
    </source>
</reference>
<evidence type="ECO:0000256" key="4">
    <source>
        <dbReference type="ARBA" id="ARBA00015925"/>
    </source>
</evidence>
<comment type="function">
    <text evidence="1">Catalyzes both the ATP-dependent activation of exogenously supplied lipoate to lipoyl-AMP and the transfer of the activated lipoyl onto the lipoyl domains of lipoate-dependent enzymes.</text>
</comment>